<dbReference type="InterPro" id="IPR013221">
    <property type="entry name" value="Mur_ligase_cen"/>
</dbReference>
<comment type="catalytic activity">
    <reaction evidence="18">
        <text>10-formyltetrahydrofolyl-(gamma-L-Glu)(n) + L-glutamate + ATP = 10-formyltetrahydrofolyl-(gamma-L-Glu)(n+1) + ADP + phosphate + H(+)</text>
        <dbReference type="Rhea" id="RHEA:51904"/>
        <dbReference type="Rhea" id="RHEA-COMP:13088"/>
        <dbReference type="Rhea" id="RHEA-COMP:14300"/>
        <dbReference type="ChEBI" id="CHEBI:15378"/>
        <dbReference type="ChEBI" id="CHEBI:29985"/>
        <dbReference type="ChEBI" id="CHEBI:30616"/>
        <dbReference type="ChEBI" id="CHEBI:43474"/>
        <dbReference type="ChEBI" id="CHEBI:134413"/>
        <dbReference type="ChEBI" id="CHEBI:456216"/>
        <dbReference type="EC" id="6.3.2.17"/>
    </reaction>
</comment>
<dbReference type="PIRSF" id="PIRSF001563">
    <property type="entry name" value="Folylpolyglu_synth"/>
    <property type="match status" value="1"/>
</dbReference>
<evidence type="ECO:0000256" key="13">
    <source>
        <dbReference type="ARBA" id="ARBA00022909"/>
    </source>
</evidence>
<dbReference type="PANTHER" id="PTHR11136">
    <property type="entry name" value="FOLYLPOLYGLUTAMATE SYNTHASE-RELATED"/>
    <property type="match status" value="1"/>
</dbReference>
<dbReference type="InterPro" id="IPR036615">
    <property type="entry name" value="Mur_ligase_C_dom_sf"/>
</dbReference>
<evidence type="ECO:0000256" key="2">
    <source>
        <dbReference type="ARBA" id="ARBA00004799"/>
    </source>
</evidence>
<comment type="catalytic activity">
    <reaction evidence="20">
        <text>7,8-dihydropteroate + L-glutamate + ATP = 7,8-dihydrofolate + ADP + phosphate + H(+)</text>
        <dbReference type="Rhea" id="RHEA:23584"/>
        <dbReference type="ChEBI" id="CHEBI:15378"/>
        <dbReference type="ChEBI" id="CHEBI:17839"/>
        <dbReference type="ChEBI" id="CHEBI:29985"/>
        <dbReference type="ChEBI" id="CHEBI:30616"/>
        <dbReference type="ChEBI" id="CHEBI:43474"/>
        <dbReference type="ChEBI" id="CHEBI:57451"/>
        <dbReference type="ChEBI" id="CHEBI:456216"/>
        <dbReference type="EC" id="6.3.2.12"/>
    </reaction>
</comment>
<dbReference type="Pfam" id="PF02875">
    <property type="entry name" value="Mur_ligase_C"/>
    <property type="match status" value="1"/>
</dbReference>
<evidence type="ECO:0000256" key="20">
    <source>
        <dbReference type="ARBA" id="ARBA00049161"/>
    </source>
</evidence>
<organism evidence="24 25">
    <name type="scientific">Candidatus Megaera venefica</name>
    <dbReference type="NCBI Taxonomy" id="2055910"/>
    <lineage>
        <taxon>Bacteria</taxon>
        <taxon>Pseudomonadati</taxon>
        <taxon>Pseudomonadota</taxon>
        <taxon>Alphaproteobacteria</taxon>
        <taxon>Rickettsiales</taxon>
        <taxon>Rickettsiaceae</taxon>
        <taxon>Candidatus Megaera</taxon>
    </lineage>
</organism>
<dbReference type="NCBIfam" id="TIGR01499">
    <property type="entry name" value="folC"/>
    <property type="match status" value="1"/>
</dbReference>
<dbReference type="SUPFAM" id="SSF53623">
    <property type="entry name" value="MurD-like peptide ligases, catalytic domain"/>
    <property type="match status" value="1"/>
</dbReference>
<dbReference type="EC" id="6.3.2.12" evidence="5"/>
<dbReference type="Pfam" id="PF08245">
    <property type="entry name" value="Mur_ligase_M"/>
    <property type="match status" value="1"/>
</dbReference>
<evidence type="ECO:0000256" key="17">
    <source>
        <dbReference type="ARBA" id="ARBA00047493"/>
    </source>
</evidence>
<dbReference type="RefSeq" id="WP_322776200.1">
    <property type="nucleotide sequence ID" value="NZ_JARJFB010000010.1"/>
</dbReference>
<keyword evidence="9" id="KW-0479">Metal-binding</keyword>
<feature type="domain" description="Mur ligase C-terminal" evidence="22">
    <location>
        <begin position="303"/>
        <end position="417"/>
    </location>
</feature>
<dbReference type="PROSITE" id="PS01012">
    <property type="entry name" value="FOLYLPOLYGLU_SYNT_2"/>
    <property type="match status" value="1"/>
</dbReference>
<dbReference type="InterPro" id="IPR036565">
    <property type="entry name" value="Mur-like_cat_sf"/>
</dbReference>
<comment type="pathway">
    <text evidence="3">Cofactor biosynthesis; tetrahydrofolylpolyglutamate biosynthesis.</text>
</comment>
<evidence type="ECO:0000256" key="4">
    <source>
        <dbReference type="ARBA" id="ARBA00008276"/>
    </source>
</evidence>
<keyword evidence="13" id="KW-0289">Folate biosynthesis</keyword>
<evidence type="ECO:0000256" key="18">
    <source>
        <dbReference type="ARBA" id="ARBA00047808"/>
    </source>
</evidence>
<evidence type="ECO:0000256" key="14">
    <source>
        <dbReference type="ARBA" id="ARBA00030048"/>
    </source>
</evidence>
<dbReference type="SUPFAM" id="SSF53244">
    <property type="entry name" value="MurD-like peptide ligases, peptide-binding domain"/>
    <property type="match status" value="1"/>
</dbReference>
<evidence type="ECO:0000259" key="23">
    <source>
        <dbReference type="Pfam" id="PF08245"/>
    </source>
</evidence>
<gene>
    <name evidence="24" type="ORF">Megvenef_00256</name>
</gene>
<name>A0ABU5NAU7_9RICK</name>
<evidence type="ECO:0000256" key="5">
    <source>
        <dbReference type="ARBA" id="ARBA00013023"/>
    </source>
</evidence>
<keyword evidence="11 21" id="KW-0067">ATP-binding</keyword>
<comment type="caution">
    <text evidence="24">The sequence shown here is derived from an EMBL/GenBank/DDBJ whole genome shotgun (WGS) entry which is preliminary data.</text>
</comment>
<evidence type="ECO:0000259" key="22">
    <source>
        <dbReference type="Pfam" id="PF02875"/>
    </source>
</evidence>
<dbReference type="Gene3D" id="3.90.190.20">
    <property type="entry name" value="Mur ligase, C-terminal domain"/>
    <property type="match status" value="1"/>
</dbReference>
<keyword evidence="12" id="KW-0460">Magnesium</keyword>
<feature type="domain" description="Mur ligase central" evidence="23">
    <location>
        <begin position="44"/>
        <end position="187"/>
    </location>
</feature>
<evidence type="ECO:0000256" key="15">
    <source>
        <dbReference type="ARBA" id="ARBA00030592"/>
    </source>
</evidence>
<dbReference type="InterPro" id="IPR018109">
    <property type="entry name" value="Folylpolyglutamate_synth_CS"/>
</dbReference>
<dbReference type="Gene3D" id="3.40.1190.10">
    <property type="entry name" value="Mur-like, catalytic domain"/>
    <property type="match status" value="1"/>
</dbReference>
<evidence type="ECO:0000256" key="9">
    <source>
        <dbReference type="ARBA" id="ARBA00022723"/>
    </source>
</evidence>
<comment type="function">
    <text evidence="1">Functions in two distinct reactions of the de novo folate biosynthetic pathway. Catalyzes the addition of a glutamate residue to dihydropteroate (7,8-dihydropteroate or H2Pte) to form dihydrofolate (7,8-dihydrofolate monoglutamate or H2Pte-Glu). Also catalyzes successive additions of L-glutamate to tetrahydrofolate or 10-formyltetrahydrofolate or 5,10-methylenetetrahydrofolate, leading to folylpolyglutamate derivatives.</text>
</comment>
<keyword evidence="25" id="KW-1185">Reference proteome</keyword>
<comment type="pathway">
    <text evidence="2">Cofactor biosynthesis; tetrahydrofolate biosynthesis; 7,8-dihydrofolate from 2-amino-4-hydroxy-6-hydroxymethyl-7,8-dihydropteridine diphosphate and 4-aminobenzoate: step 2/2.</text>
</comment>
<evidence type="ECO:0000256" key="1">
    <source>
        <dbReference type="ARBA" id="ARBA00002714"/>
    </source>
</evidence>
<dbReference type="EMBL" id="JARJFB010000010">
    <property type="protein sequence ID" value="MEA0970298.1"/>
    <property type="molecule type" value="Genomic_DNA"/>
</dbReference>
<comment type="similarity">
    <text evidence="4 21">Belongs to the folylpolyglutamate synthase family.</text>
</comment>
<evidence type="ECO:0000256" key="6">
    <source>
        <dbReference type="ARBA" id="ARBA00013025"/>
    </source>
</evidence>
<evidence type="ECO:0000256" key="16">
    <source>
        <dbReference type="ARBA" id="ARBA00032510"/>
    </source>
</evidence>
<dbReference type="InterPro" id="IPR001645">
    <property type="entry name" value="Folylpolyglutamate_synth"/>
</dbReference>
<keyword evidence="8 21" id="KW-0436">Ligase</keyword>
<evidence type="ECO:0000256" key="3">
    <source>
        <dbReference type="ARBA" id="ARBA00005150"/>
    </source>
</evidence>
<dbReference type="PANTHER" id="PTHR11136:SF0">
    <property type="entry name" value="DIHYDROFOLATE SYNTHETASE-RELATED"/>
    <property type="match status" value="1"/>
</dbReference>
<sequence length="427" mass="46724">MVNIPHWPPVPIWKIPGKFNLSGSFRLLGALGNPQNLLPPTIHVAGTNGKGSTVAMLKSIFIQAGYSVHTYTSPHLLQFNERINLAGKPISDDQLNFFLERTKLAAEKENIQPTFFEGTTAAAFLAFAETKADILLLETGLGGRLDCTNVISSPLATIITPISFDHTEFLGKDIKQIASEKAGIIKTNVPCIIGPQTPEVYEVLLSTCEERAAPSFCYEYDYCSEKTDTGFRYLSRKYNLDLPYPSLLGDHQIRSAATVIAATMLVNKEFQITAPQIAKGLTSTNWPGRIERIPNEKTKKLTGRKDIQIYLDGAHNDSGALSLSHWASENLQGPIYLILGMTRKRNAATFCVHFKDIVQGGIAVNVESEPSSYSASILADKASKSGIKFTCADSIKDAIEIIINKSNIPSTIIITGSLFLISDFLKL</sequence>
<evidence type="ECO:0000256" key="11">
    <source>
        <dbReference type="ARBA" id="ARBA00022840"/>
    </source>
</evidence>
<proteinExistence type="inferred from homology"/>
<evidence type="ECO:0000256" key="12">
    <source>
        <dbReference type="ARBA" id="ARBA00022842"/>
    </source>
</evidence>
<comment type="catalytic activity">
    <reaction evidence="19">
        <text>(6R)-5,10-methylenetetrahydrofolyl-(gamma-L-Glu)(n) + L-glutamate + ATP = (6R)-5,10-methylenetetrahydrofolyl-(gamma-L-Glu)(n+1) + ADP + phosphate + H(+)</text>
        <dbReference type="Rhea" id="RHEA:51912"/>
        <dbReference type="Rhea" id="RHEA-COMP:13257"/>
        <dbReference type="Rhea" id="RHEA-COMP:13258"/>
        <dbReference type="ChEBI" id="CHEBI:15378"/>
        <dbReference type="ChEBI" id="CHEBI:29985"/>
        <dbReference type="ChEBI" id="CHEBI:30616"/>
        <dbReference type="ChEBI" id="CHEBI:43474"/>
        <dbReference type="ChEBI" id="CHEBI:136572"/>
        <dbReference type="ChEBI" id="CHEBI:456216"/>
        <dbReference type="EC" id="6.3.2.17"/>
    </reaction>
</comment>
<accession>A0ABU5NAU7</accession>
<dbReference type="Proteomes" id="UP001291687">
    <property type="component" value="Unassembled WGS sequence"/>
</dbReference>
<evidence type="ECO:0000256" key="7">
    <source>
        <dbReference type="ARBA" id="ARBA00019357"/>
    </source>
</evidence>
<protein>
    <recommendedName>
        <fullName evidence="7">Dihydrofolate synthase/folylpolyglutamate synthase</fullName>
        <ecNumber evidence="5">6.3.2.12</ecNumber>
        <ecNumber evidence="6">6.3.2.17</ecNumber>
    </recommendedName>
    <alternativeName>
        <fullName evidence="16">Folylpoly-gamma-glutamate synthetase-dihydrofolate synthetase</fullName>
    </alternativeName>
    <alternativeName>
        <fullName evidence="14">Folylpolyglutamate synthetase</fullName>
    </alternativeName>
    <alternativeName>
        <fullName evidence="15">Tetrahydrofolylpolyglutamate synthase</fullName>
    </alternativeName>
</protein>
<dbReference type="EC" id="6.3.2.17" evidence="6"/>
<comment type="catalytic activity">
    <reaction evidence="17">
        <text>(6S)-5,6,7,8-tetrahydrofolyl-(gamma-L-Glu)(n) + L-glutamate + ATP = (6S)-5,6,7,8-tetrahydrofolyl-(gamma-L-Glu)(n+1) + ADP + phosphate + H(+)</text>
        <dbReference type="Rhea" id="RHEA:10580"/>
        <dbReference type="Rhea" id="RHEA-COMP:14738"/>
        <dbReference type="Rhea" id="RHEA-COMP:14740"/>
        <dbReference type="ChEBI" id="CHEBI:15378"/>
        <dbReference type="ChEBI" id="CHEBI:29985"/>
        <dbReference type="ChEBI" id="CHEBI:30616"/>
        <dbReference type="ChEBI" id="CHEBI:43474"/>
        <dbReference type="ChEBI" id="CHEBI:141005"/>
        <dbReference type="ChEBI" id="CHEBI:456216"/>
        <dbReference type="EC" id="6.3.2.17"/>
    </reaction>
</comment>
<evidence type="ECO:0000256" key="8">
    <source>
        <dbReference type="ARBA" id="ARBA00022598"/>
    </source>
</evidence>
<dbReference type="InterPro" id="IPR004101">
    <property type="entry name" value="Mur_ligase_C"/>
</dbReference>
<evidence type="ECO:0000256" key="19">
    <source>
        <dbReference type="ARBA" id="ARBA00049035"/>
    </source>
</evidence>
<reference evidence="24 25" key="1">
    <citation type="submission" date="2023-03" db="EMBL/GenBank/DDBJ databases">
        <title>Host association and intracellularity evolved multiple times independently in the Rickettsiales.</title>
        <authorList>
            <person name="Castelli M."/>
            <person name="Nardi T."/>
            <person name="Gammuto L."/>
            <person name="Bellinzona G."/>
            <person name="Sabaneyeva E."/>
            <person name="Potekhin A."/>
            <person name="Serra V."/>
            <person name="Petroni G."/>
            <person name="Sassera D."/>
        </authorList>
    </citation>
    <scope>NUCLEOTIDE SEQUENCE [LARGE SCALE GENOMIC DNA]</scope>
    <source>
        <strain evidence="24 25">Sr 2-6</strain>
    </source>
</reference>
<keyword evidence="10 21" id="KW-0547">Nucleotide-binding</keyword>
<evidence type="ECO:0000256" key="10">
    <source>
        <dbReference type="ARBA" id="ARBA00022741"/>
    </source>
</evidence>
<evidence type="ECO:0000313" key="24">
    <source>
        <dbReference type="EMBL" id="MEA0970298.1"/>
    </source>
</evidence>
<evidence type="ECO:0000313" key="25">
    <source>
        <dbReference type="Proteomes" id="UP001291687"/>
    </source>
</evidence>
<evidence type="ECO:0000256" key="21">
    <source>
        <dbReference type="PIRNR" id="PIRNR001563"/>
    </source>
</evidence>